<comment type="caution">
    <text evidence="2">The sequence shown here is derived from an EMBL/GenBank/DDBJ whole genome shotgun (WGS) entry which is preliminary data.</text>
</comment>
<sequence length="173" mass="18878">MRRTNLVHLPKSLALAASLAVAACQTIEPTPYQARESGAGYSETSLGEGIYRISFEGNAVTSYKTVEDYLLYRAAEVAHEHQADTFTVLRNTEPSTFIESRLQTTVCHYSPADFSQFVLYPDAEAVVDDPSPATRFEAYIDIKLGPAPAGADDAQVFRTQETLDYLASCVGGE</sequence>
<dbReference type="RefSeq" id="WP_119376840.1">
    <property type="nucleotide sequence ID" value="NZ_QWFX01000013.1"/>
</dbReference>
<keyword evidence="1" id="KW-0732">Signal</keyword>
<keyword evidence="3" id="KW-1185">Reference proteome</keyword>
<dbReference type="EMBL" id="QWFX01000013">
    <property type="protein sequence ID" value="RIJ28305.1"/>
    <property type="molecule type" value="Genomic_DNA"/>
</dbReference>
<name>A0A399REK1_9PROT</name>
<feature type="chain" id="PRO_5017197740" description="Lipoprotein" evidence="1">
    <location>
        <begin position="23"/>
        <end position="173"/>
    </location>
</feature>
<dbReference type="Proteomes" id="UP000266385">
    <property type="component" value="Unassembled WGS sequence"/>
</dbReference>
<organism evidence="2 3">
    <name type="scientific">Henriciella mobilis</name>
    <dbReference type="NCBI Taxonomy" id="2305467"/>
    <lineage>
        <taxon>Bacteria</taxon>
        <taxon>Pseudomonadati</taxon>
        <taxon>Pseudomonadota</taxon>
        <taxon>Alphaproteobacteria</taxon>
        <taxon>Hyphomonadales</taxon>
        <taxon>Hyphomonadaceae</taxon>
        <taxon>Henriciella</taxon>
    </lineage>
</organism>
<reference evidence="2 3" key="1">
    <citation type="submission" date="2018-08" db="EMBL/GenBank/DDBJ databases">
        <title>Henriciella mobilis sp. nov., isolated from seawater.</title>
        <authorList>
            <person name="Cheng H."/>
            <person name="Wu Y.-H."/>
            <person name="Xu X.-W."/>
            <person name="Guo L.-L."/>
        </authorList>
    </citation>
    <scope>NUCLEOTIDE SEQUENCE [LARGE SCALE GENOMIC DNA]</scope>
    <source>
        <strain evidence="2 3">JN25</strain>
    </source>
</reference>
<proteinExistence type="predicted"/>
<dbReference type="OrthoDB" id="7172943at2"/>
<accession>A0A399REK1</accession>
<feature type="signal peptide" evidence="1">
    <location>
        <begin position="1"/>
        <end position="22"/>
    </location>
</feature>
<evidence type="ECO:0000256" key="1">
    <source>
        <dbReference type="SAM" id="SignalP"/>
    </source>
</evidence>
<evidence type="ECO:0000313" key="3">
    <source>
        <dbReference type="Proteomes" id="UP000266385"/>
    </source>
</evidence>
<protein>
    <recommendedName>
        <fullName evidence="4">Lipoprotein</fullName>
    </recommendedName>
</protein>
<dbReference type="PROSITE" id="PS51257">
    <property type="entry name" value="PROKAR_LIPOPROTEIN"/>
    <property type="match status" value="1"/>
</dbReference>
<evidence type="ECO:0008006" key="4">
    <source>
        <dbReference type="Google" id="ProtNLM"/>
    </source>
</evidence>
<evidence type="ECO:0000313" key="2">
    <source>
        <dbReference type="EMBL" id="RIJ28305.1"/>
    </source>
</evidence>
<gene>
    <name evidence="2" type="ORF">D1223_12980</name>
</gene>
<dbReference type="NCBIfam" id="NF047637">
    <property type="entry name" value="lipo_CC0125"/>
    <property type="match status" value="1"/>
</dbReference>
<dbReference type="AlphaFoldDB" id="A0A399REK1"/>